<evidence type="ECO:0000313" key="2">
    <source>
        <dbReference type="EMBL" id="GGP05960.1"/>
    </source>
</evidence>
<sequence>MAPATVLVMGATGAIGSALVDMLVPDHQEGRLRLVVATRRPDAAAWLRERAVEVRRLDLDEAETAGLEAVRPAFAGVDRVFLVTGYDVRMLAQSKAAVDAAKAEGVSHLVHVGVSAAEDTTIVHFAWHQLVEAYIERSGLGHTHLRPASFMQNLRLSVGAPGVLTHFVGEARPNWVDVSDIAEVAATVLRDPGPHDGRAYDLAAEAASLSEITELLGKVTGQPWRYEPAEPPAFYDNMVAAGADPVYMACVRNVFERTRNGSLIEPDGVFGTIEAVAGRPATSLREFLERNRELFSG</sequence>
<dbReference type="EMBL" id="BMNK01000004">
    <property type="protein sequence ID" value="GGP05960.1"/>
    <property type="molecule type" value="Genomic_DNA"/>
</dbReference>
<feature type="domain" description="NmrA-like" evidence="1">
    <location>
        <begin position="5"/>
        <end position="238"/>
    </location>
</feature>
<dbReference type="Proteomes" id="UP000660745">
    <property type="component" value="Unassembled WGS sequence"/>
</dbReference>
<dbReference type="SUPFAM" id="SSF51735">
    <property type="entry name" value="NAD(P)-binding Rossmann-fold domains"/>
    <property type="match status" value="1"/>
</dbReference>
<gene>
    <name evidence="2" type="ORF">GCM10012278_27440</name>
</gene>
<dbReference type="InterPro" id="IPR051604">
    <property type="entry name" value="Ergot_Alk_Oxidoreductase"/>
</dbReference>
<dbReference type="AlphaFoldDB" id="A0A918E4H9"/>
<name>A0A918E4H9_9ACTN</name>
<dbReference type="PANTHER" id="PTHR43162:SF1">
    <property type="entry name" value="PRESTALK A DIFFERENTIATION PROTEIN A"/>
    <property type="match status" value="1"/>
</dbReference>
<evidence type="ECO:0000259" key="1">
    <source>
        <dbReference type="Pfam" id="PF05368"/>
    </source>
</evidence>
<accession>A0A918E4H9</accession>
<dbReference type="InterPro" id="IPR036291">
    <property type="entry name" value="NAD(P)-bd_dom_sf"/>
</dbReference>
<organism evidence="2 3">
    <name type="scientific">Nonomuraea glycinis</name>
    <dbReference type="NCBI Taxonomy" id="2047744"/>
    <lineage>
        <taxon>Bacteria</taxon>
        <taxon>Bacillati</taxon>
        <taxon>Actinomycetota</taxon>
        <taxon>Actinomycetes</taxon>
        <taxon>Streptosporangiales</taxon>
        <taxon>Streptosporangiaceae</taxon>
        <taxon>Nonomuraea</taxon>
    </lineage>
</organism>
<proteinExistence type="predicted"/>
<protein>
    <submittedName>
        <fullName evidence="2">NAD(P)-dependent oxidoreductase</fullName>
    </submittedName>
</protein>
<reference evidence="2" key="2">
    <citation type="submission" date="2020-09" db="EMBL/GenBank/DDBJ databases">
        <authorList>
            <person name="Sun Q."/>
            <person name="Zhou Y."/>
        </authorList>
    </citation>
    <scope>NUCLEOTIDE SEQUENCE</scope>
    <source>
        <strain evidence="2">CGMCC 4.7430</strain>
    </source>
</reference>
<dbReference type="Gene3D" id="3.90.25.10">
    <property type="entry name" value="UDP-galactose 4-epimerase, domain 1"/>
    <property type="match status" value="1"/>
</dbReference>
<comment type="caution">
    <text evidence="2">The sequence shown here is derived from an EMBL/GenBank/DDBJ whole genome shotgun (WGS) entry which is preliminary data.</text>
</comment>
<evidence type="ECO:0000313" key="3">
    <source>
        <dbReference type="Proteomes" id="UP000660745"/>
    </source>
</evidence>
<keyword evidence="3" id="KW-1185">Reference proteome</keyword>
<dbReference type="Gene3D" id="3.40.50.720">
    <property type="entry name" value="NAD(P)-binding Rossmann-like Domain"/>
    <property type="match status" value="1"/>
</dbReference>
<dbReference type="Pfam" id="PF05368">
    <property type="entry name" value="NmrA"/>
    <property type="match status" value="1"/>
</dbReference>
<reference evidence="2" key="1">
    <citation type="journal article" date="2014" name="Int. J. Syst. Evol. Microbiol.">
        <title>Complete genome sequence of Corynebacterium casei LMG S-19264T (=DSM 44701T), isolated from a smear-ripened cheese.</title>
        <authorList>
            <consortium name="US DOE Joint Genome Institute (JGI-PGF)"/>
            <person name="Walter F."/>
            <person name="Albersmeier A."/>
            <person name="Kalinowski J."/>
            <person name="Ruckert C."/>
        </authorList>
    </citation>
    <scope>NUCLEOTIDE SEQUENCE</scope>
    <source>
        <strain evidence="2">CGMCC 4.7430</strain>
    </source>
</reference>
<dbReference type="InterPro" id="IPR008030">
    <property type="entry name" value="NmrA-like"/>
</dbReference>
<dbReference type="PANTHER" id="PTHR43162">
    <property type="match status" value="1"/>
</dbReference>